<reference evidence="1 2" key="1">
    <citation type="submission" date="2020-08" db="EMBL/GenBank/DDBJ databases">
        <title>Genomic Encyclopedia of Type Strains, Phase IV (KMG-IV): sequencing the most valuable type-strain genomes for metagenomic binning, comparative biology and taxonomic classification.</title>
        <authorList>
            <person name="Goeker M."/>
        </authorList>
    </citation>
    <scope>NUCLEOTIDE SEQUENCE [LARGE SCALE GENOMIC DNA]</scope>
    <source>
        <strain evidence="1 2">DSM 17976</strain>
    </source>
</reference>
<dbReference type="Proteomes" id="UP000541352">
    <property type="component" value="Unassembled WGS sequence"/>
</dbReference>
<proteinExistence type="predicted"/>
<evidence type="ECO:0000313" key="1">
    <source>
        <dbReference type="EMBL" id="MBB3836955.1"/>
    </source>
</evidence>
<name>A0A7W6ENV7_9BACT</name>
<dbReference type="EMBL" id="JACIBY010000001">
    <property type="protein sequence ID" value="MBB3836955.1"/>
    <property type="molecule type" value="Genomic_DNA"/>
</dbReference>
<gene>
    <name evidence="1" type="ORF">FHS57_000937</name>
</gene>
<organism evidence="1 2">
    <name type="scientific">Runella defluvii</name>
    <dbReference type="NCBI Taxonomy" id="370973"/>
    <lineage>
        <taxon>Bacteria</taxon>
        <taxon>Pseudomonadati</taxon>
        <taxon>Bacteroidota</taxon>
        <taxon>Cytophagia</taxon>
        <taxon>Cytophagales</taxon>
        <taxon>Spirosomataceae</taxon>
        <taxon>Runella</taxon>
    </lineage>
</organism>
<dbReference type="RefSeq" id="WP_183971696.1">
    <property type="nucleotide sequence ID" value="NZ_JACIBY010000001.1"/>
</dbReference>
<keyword evidence="2" id="KW-1185">Reference proteome</keyword>
<comment type="caution">
    <text evidence="1">The sequence shown here is derived from an EMBL/GenBank/DDBJ whole genome shotgun (WGS) entry which is preliminary data.</text>
</comment>
<sequence length="113" mass="12075">MPTIHVENLFSLTIDTDKIKCLPNDLGAIVVKNREGVQVPTPPVCQENLTHATGNLAADTYVATKKIESAALLLEGTTRYHTTQSITLNPGFSTAATTTAATTTFVAELRTCN</sequence>
<evidence type="ECO:0000313" key="2">
    <source>
        <dbReference type="Proteomes" id="UP000541352"/>
    </source>
</evidence>
<accession>A0A7W6ENV7</accession>
<protein>
    <submittedName>
        <fullName evidence="1">Uncharacterized protein</fullName>
    </submittedName>
</protein>
<dbReference type="AlphaFoldDB" id="A0A7W6ENV7"/>